<dbReference type="InterPro" id="IPR024041">
    <property type="entry name" value="NH4_transpt_AmtB-like_dom"/>
</dbReference>
<feature type="transmembrane region" description="Helical" evidence="8">
    <location>
        <begin position="279"/>
        <end position="304"/>
    </location>
</feature>
<evidence type="ECO:0000256" key="7">
    <source>
        <dbReference type="ARBA" id="ARBA00023177"/>
    </source>
</evidence>
<evidence type="ECO:0000256" key="8">
    <source>
        <dbReference type="RuleBase" id="RU362002"/>
    </source>
</evidence>
<dbReference type="Pfam" id="PF00909">
    <property type="entry name" value="Ammonium_transp"/>
    <property type="match status" value="1"/>
</dbReference>
<feature type="compositionally biased region" description="Acidic residues" evidence="9">
    <location>
        <begin position="512"/>
        <end position="528"/>
    </location>
</feature>
<feature type="transmembrane region" description="Helical" evidence="8">
    <location>
        <begin position="44"/>
        <end position="68"/>
    </location>
</feature>
<feature type="transmembrane region" description="Helical" evidence="8">
    <location>
        <begin position="419"/>
        <end position="447"/>
    </location>
</feature>
<feature type="domain" description="Ammonium transporter AmtB-like" evidence="10">
    <location>
        <begin position="45"/>
        <end position="471"/>
    </location>
</feature>
<evidence type="ECO:0000256" key="6">
    <source>
        <dbReference type="ARBA" id="ARBA00023136"/>
    </source>
</evidence>
<comment type="subcellular location">
    <subcellularLocation>
        <location evidence="8">Cell membrane</location>
        <topology evidence="8">Multi-pass membrane protein</topology>
    </subcellularLocation>
    <subcellularLocation>
        <location evidence="1">Membrane</location>
        <topology evidence="1">Multi-pass membrane protein</topology>
    </subcellularLocation>
</comment>
<organism evidence="11 12">
    <name type="scientific">Fistulifera solaris</name>
    <name type="common">Oleaginous diatom</name>
    <dbReference type="NCBI Taxonomy" id="1519565"/>
    <lineage>
        <taxon>Eukaryota</taxon>
        <taxon>Sar</taxon>
        <taxon>Stramenopiles</taxon>
        <taxon>Ochrophyta</taxon>
        <taxon>Bacillariophyta</taxon>
        <taxon>Bacillariophyceae</taxon>
        <taxon>Bacillariophycidae</taxon>
        <taxon>Naviculales</taxon>
        <taxon>Naviculaceae</taxon>
        <taxon>Fistulifera</taxon>
    </lineage>
</organism>
<dbReference type="PANTHER" id="PTHR11730:SF6">
    <property type="entry name" value="AMMONIUM TRANSPORTER"/>
    <property type="match status" value="1"/>
</dbReference>
<keyword evidence="4 8" id="KW-0812">Transmembrane</keyword>
<evidence type="ECO:0000313" key="12">
    <source>
        <dbReference type="Proteomes" id="UP000198406"/>
    </source>
</evidence>
<comment type="similarity">
    <text evidence="2 8">Belongs to the ammonia transporter channel (TC 1.A.11.2) family.</text>
</comment>
<evidence type="ECO:0000256" key="5">
    <source>
        <dbReference type="ARBA" id="ARBA00022989"/>
    </source>
</evidence>
<name>A0A1Z5JT95_FISSO</name>
<dbReference type="FunFam" id="1.10.3430.10:FF:000016">
    <property type="entry name" value="Ammonium transporter"/>
    <property type="match status" value="1"/>
</dbReference>
<evidence type="ECO:0000256" key="9">
    <source>
        <dbReference type="SAM" id="MobiDB-lite"/>
    </source>
</evidence>
<feature type="transmembrane region" description="Helical" evidence="8">
    <location>
        <begin position="154"/>
        <end position="178"/>
    </location>
</feature>
<accession>A0A1Z5JT95</accession>
<keyword evidence="3 8" id="KW-0813">Transport</keyword>
<dbReference type="SUPFAM" id="SSF111352">
    <property type="entry name" value="Ammonium transporter"/>
    <property type="match status" value="1"/>
</dbReference>
<evidence type="ECO:0000259" key="10">
    <source>
        <dbReference type="Pfam" id="PF00909"/>
    </source>
</evidence>
<reference evidence="11 12" key="1">
    <citation type="journal article" date="2015" name="Plant Cell">
        <title>Oil accumulation by the oleaginous diatom Fistulifera solaris as revealed by the genome and transcriptome.</title>
        <authorList>
            <person name="Tanaka T."/>
            <person name="Maeda Y."/>
            <person name="Veluchamy A."/>
            <person name="Tanaka M."/>
            <person name="Abida H."/>
            <person name="Marechal E."/>
            <person name="Bowler C."/>
            <person name="Muto M."/>
            <person name="Sunaga Y."/>
            <person name="Tanaka M."/>
            <person name="Yoshino T."/>
            <person name="Taniguchi T."/>
            <person name="Fukuda Y."/>
            <person name="Nemoto M."/>
            <person name="Matsumoto M."/>
            <person name="Wong P.S."/>
            <person name="Aburatani S."/>
            <person name="Fujibuchi W."/>
        </authorList>
    </citation>
    <scope>NUCLEOTIDE SEQUENCE [LARGE SCALE GENOMIC DNA]</scope>
    <source>
        <strain evidence="11 12">JPCC DA0580</strain>
    </source>
</reference>
<dbReference type="OrthoDB" id="534912at2759"/>
<feature type="transmembrane region" description="Helical" evidence="8">
    <location>
        <begin position="198"/>
        <end position="219"/>
    </location>
</feature>
<dbReference type="GO" id="GO:0097272">
    <property type="term" value="P:ammonium homeostasis"/>
    <property type="evidence" value="ECO:0007669"/>
    <property type="project" value="TreeGrafter"/>
</dbReference>
<feature type="transmembrane region" description="Helical" evidence="8">
    <location>
        <begin position="368"/>
        <end position="390"/>
    </location>
</feature>
<dbReference type="AlphaFoldDB" id="A0A1Z5JT95"/>
<feature type="transmembrane region" description="Helical" evidence="8">
    <location>
        <begin position="127"/>
        <end position="147"/>
    </location>
</feature>
<evidence type="ECO:0000256" key="1">
    <source>
        <dbReference type="ARBA" id="ARBA00004141"/>
    </source>
</evidence>
<dbReference type="GO" id="GO:0005886">
    <property type="term" value="C:plasma membrane"/>
    <property type="evidence" value="ECO:0007669"/>
    <property type="project" value="UniProtKB-SubCell"/>
</dbReference>
<gene>
    <name evidence="11" type="ORF">FisN_10Lh095</name>
</gene>
<evidence type="ECO:0000256" key="3">
    <source>
        <dbReference type="ARBA" id="ARBA00022448"/>
    </source>
</evidence>
<dbReference type="Proteomes" id="UP000198406">
    <property type="component" value="Unassembled WGS sequence"/>
</dbReference>
<feature type="transmembrane region" description="Helical" evidence="8">
    <location>
        <begin position="240"/>
        <end position="259"/>
    </location>
</feature>
<keyword evidence="5 8" id="KW-1133">Transmembrane helix</keyword>
<feature type="transmembrane region" description="Helical" evidence="8">
    <location>
        <begin position="339"/>
        <end position="356"/>
    </location>
</feature>
<dbReference type="Gene3D" id="1.10.3430.10">
    <property type="entry name" value="Ammonium transporter AmtB like domains"/>
    <property type="match status" value="1"/>
</dbReference>
<dbReference type="InterPro" id="IPR001905">
    <property type="entry name" value="Ammonium_transpt"/>
</dbReference>
<proteinExistence type="inferred from homology"/>
<evidence type="ECO:0000256" key="4">
    <source>
        <dbReference type="ARBA" id="ARBA00022692"/>
    </source>
</evidence>
<keyword evidence="7 8" id="KW-0924">Ammonia transport</keyword>
<dbReference type="NCBIfam" id="TIGR00836">
    <property type="entry name" value="amt"/>
    <property type="match status" value="1"/>
</dbReference>
<feature type="region of interest" description="Disordered" evidence="9">
    <location>
        <begin position="496"/>
        <end position="528"/>
    </location>
</feature>
<dbReference type="InParanoid" id="A0A1Z5JT95"/>
<sequence>MRYGDFNAGVGTFCDIDSTEDTKELIRCIVSNADMGARQFARDVLLVFAAALIFYMQAGFAMLCAGCVRKKNVQNTMLKNLLDACGASIAYFFVGFAFSFGGMDRDSAEKTFIGKSNFFMKDVEDPAFWLFHYAFSAASATIVAGTLAERCQMVAYLCYSIVLTGWVYPIIVHAIWNAQGILSAFSVDPLWGVGMVDFAGSGVVHLTGGVTALFATSVLGPRRGRFHDEAGRRLAFPVEIPGHSAALQMLGTFILWFGWYGFNSGSALLIGNEYTGKLAALAAVNSTLAAGVAGVTALFANLWYLERTTGEAVFQLKYAMNGTLAGLVAVTGGCGVVEPWAAVVTGFVAGLLYLYGSRWLVKLRLDDAVDAIPVHMLNGIWGLIAVGLFASPRRLDMCFGHSVHPGWFYSIRRGEPGDISLLCVQLVGILFIIGWVFVFMLPFFIWLDWRGWFRADPLEELVGLDTSYHGGLALLVQHESIDPEYITAFKEQRRQSGLRRRNGMNRNTTSETIDELDENAEEEHDDDV</sequence>
<dbReference type="InterPro" id="IPR029020">
    <property type="entry name" value="Ammonium/urea_transptr"/>
</dbReference>
<feature type="transmembrane region" description="Helical" evidence="8">
    <location>
        <begin position="80"/>
        <end position="100"/>
    </location>
</feature>
<keyword evidence="12" id="KW-1185">Reference proteome</keyword>
<keyword evidence="6 8" id="KW-0472">Membrane</keyword>
<evidence type="ECO:0000313" key="11">
    <source>
        <dbReference type="EMBL" id="GAX17240.1"/>
    </source>
</evidence>
<dbReference type="PANTHER" id="PTHR11730">
    <property type="entry name" value="AMMONIUM TRANSPORTER"/>
    <property type="match status" value="1"/>
</dbReference>
<evidence type="ECO:0000256" key="2">
    <source>
        <dbReference type="ARBA" id="ARBA00005887"/>
    </source>
</evidence>
<protein>
    <recommendedName>
        <fullName evidence="8">Ammonium transporter</fullName>
    </recommendedName>
</protein>
<dbReference type="GO" id="GO:0008519">
    <property type="term" value="F:ammonium channel activity"/>
    <property type="evidence" value="ECO:0007669"/>
    <property type="project" value="InterPro"/>
</dbReference>
<comment type="caution">
    <text evidence="11">The sequence shown here is derived from an EMBL/GenBank/DDBJ whole genome shotgun (WGS) entry which is preliminary data.</text>
</comment>
<dbReference type="EMBL" id="BDSP01000114">
    <property type="protein sequence ID" value="GAX17240.1"/>
    <property type="molecule type" value="Genomic_DNA"/>
</dbReference>